<dbReference type="Proteomes" id="UP001220256">
    <property type="component" value="Unassembled WGS sequence"/>
</dbReference>
<comment type="caution">
    <text evidence="1">The sequence shown here is derived from an EMBL/GenBank/DDBJ whole genome shotgun (WGS) entry which is preliminary data.</text>
</comment>
<keyword evidence="2" id="KW-1185">Reference proteome</keyword>
<sequence>MSQTSNRARHRQRLVTHPDQSVATVVTTRAKNHKRSQTRVTVARFDVDTRPPGAQSHADHITDIATRHYIDTRLDTIKPYINHVTVTPTKTSIHQSSYIKVIATWSNIDTAPPIGGPYPDQVMALTTRANVDRKLFVAQPHPDHLTAITTRDAILGRPHITKNSHLPSNKDHPTYKYNRLPESECFGDFTH</sequence>
<dbReference type="EMBL" id="JAPVEB010000004">
    <property type="protein sequence ID" value="KAJ5264519.1"/>
    <property type="molecule type" value="Genomic_DNA"/>
</dbReference>
<evidence type="ECO:0000313" key="1">
    <source>
        <dbReference type="EMBL" id="KAJ5264519.1"/>
    </source>
</evidence>
<accession>A0ABQ8WFZ7</accession>
<organism evidence="1 2">
    <name type="scientific">Penicillium chrysogenum</name>
    <name type="common">Penicillium notatum</name>
    <dbReference type="NCBI Taxonomy" id="5076"/>
    <lineage>
        <taxon>Eukaryota</taxon>
        <taxon>Fungi</taxon>
        <taxon>Dikarya</taxon>
        <taxon>Ascomycota</taxon>
        <taxon>Pezizomycotina</taxon>
        <taxon>Eurotiomycetes</taxon>
        <taxon>Eurotiomycetidae</taxon>
        <taxon>Eurotiales</taxon>
        <taxon>Aspergillaceae</taxon>
        <taxon>Penicillium</taxon>
        <taxon>Penicillium chrysogenum species complex</taxon>
    </lineage>
</organism>
<gene>
    <name evidence="1" type="ORF">N7505_007312</name>
</gene>
<proteinExistence type="predicted"/>
<name>A0ABQ8WFZ7_PENCH</name>
<protein>
    <submittedName>
        <fullName evidence="1">Uncharacterized protein</fullName>
    </submittedName>
</protein>
<reference evidence="1 2" key="1">
    <citation type="journal article" date="2023" name="IMA Fungus">
        <title>Comparative genomic study of the Penicillium genus elucidates a diverse pangenome and 15 lateral gene transfer events.</title>
        <authorList>
            <person name="Petersen C."/>
            <person name="Sorensen T."/>
            <person name="Nielsen M.R."/>
            <person name="Sondergaard T.E."/>
            <person name="Sorensen J.L."/>
            <person name="Fitzpatrick D.A."/>
            <person name="Frisvad J.C."/>
            <person name="Nielsen K.L."/>
        </authorList>
    </citation>
    <scope>NUCLEOTIDE SEQUENCE [LARGE SCALE GENOMIC DNA]</scope>
    <source>
        <strain evidence="1 2">IBT 3361</strain>
    </source>
</reference>
<evidence type="ECO:0000313" key="2">
    <source>
        <dbReference type="Proteomes" id="UP001220256"/>
    </source>
</evidence>